<evidence type="ECO:0000313" key="6">
    <source>
        <dbReference type="Proteomes" id="UP001185092"/>
    </source>
</evidence>
<evidence type="ECO:0000256" key="2">
    <source>
        <dbReference type="PIRSR" id="PIRSR640198-1"/>
    </source>
</evidence>
<dbReference type="PANTHER" id="PTHR13504:SF35">
    <property type="entry name" value="PROTEIN ADENYLYLTRANSFERASE SOFIC"/>
    <property type="match status" value="1"/>
</dbReference>
<dbReference type="AlphaFoldDB" id="A0AAE3XTY2"/>
<dbReference type="InterPro" id="IPR003812">
    <property type="entry name" value="Fido"/>
</dbReference>
<dbReference type="InterPro" id="IPR026287">
    <property type="entry name" value="SoFic-like"/>
</dbReference>
<name>A0AAE3XTY2_9BACT</name>
<dbReference type="InterPro" id="IPR036388">
    <property type="entry name" value="WH-like_DNA-bd_sf"/>
</dbReference>
<feature type="domain" description="Fido" evidence="4">
    <location>
        <begin position="114"/>
        <end position="260"/>
    </location>
</feature>
<reference evidence="5" key="1">
    <citation type="submission" date="2023-07" db="EMBL/GenBank/DDBJ databases">
        <title>Genomic Encyclopedia of Type Strains, Phase IV (KMG-IV): sequencing the most valuable type-strain genomes for metagenomic binning, comparative biology and taxonomic classification.</title>
        <authorList>
            <person name="Goeker M."/>
        </authorList>
    </citation>
    <scope>NUCLEOTIDE SEQUENCE</scope>
    <source>
        <strain evidence="5">DSM 26174</strain>
    </source>
</reference>
<feature type="binding site" evidence="1">
    <location>
        <position position="67"/>
    </location>
    <ligand>
        <name>ATP</name>
        <dbReference type="ChEBI" id="CHEBI:30616"/>
    </ligand>
</feature>
<dbReference type="RefSeq" id="WP_309943141.1">
    <property type="nucleotide sequence ID" value="NZ_AP025311.1"/>
</dbReference>
<accession>A0AAE3XTY2</accession>
<dbReference type="Proteomes" id="UP001185092">
    <property type="component" value="Unassembled WGS sequence"/>
</dbReference>
<protein>
    <submittedName>
        <fullName evidence="5">Fic family protein</fullName>
    </submittedName>
</protein>
<evidence type="ECO:0000259" key="4">
    <source>
        <dbReference type="PROSITE" id="PS51459"/>
    </source>
</evidence>
<dbReference type="PANTHER" id="PTHR13504">
    <property type="entry name" value="FIDO DOMAIN-CONTAINING PROTEIN DDB_G0283145"/>
    <property type="match status" value="1"/>
</dbReference>
<evidence type="ECO:0000313" key="5">
    <source>
        <dbReference type="EMBL" id="MDR6241935.1"/>
    </source>
</evidence>
<dbReference type="Gene3D" id="1.10.10.10">
    <property type="entry name" value="Winged helix-like DNA-binding domain superfamily/Winged helix DNA-binding domain"/>
    <property type="match status" value="1"/>
</dbReference>
<feature type="binding site" evidence="3">
    <location>
        <begin position="200"/>
        <end position="207"/>
    </location>
    <ligand>
        <name>ATP</name>
        <dbReference type="ChEBI" id="CHEBI:30616"/>
    </ligand>
</feature>
<dbReference type="Pfam" id="PF02661">
    <property type="entry name" value="Fic"/>
    <property type="match status" value="1"/>
</dbReference>
<dbReference type="PIRSF" id="PIRSF038925">
    <property type="entry name" value="AMP-prot_trans"/>
    <property type="match status" value="1"/>
</dbReference>
<feature type="binding site" evidence="1">
    <location>
        <begin position="201"/>
        <end position="207"/>
    </location>
    <ligand>
        <name>ATP</name>
        <dbReference type="ChEBI" id="CHEBI:30616"/>
    </ligand>
</feature>
<dbReference type="PROSITE" id="PS51459">
    <property type="entry name" value="FIDO"/>
    <property type="match status" value="1"/>
</dbReference>
<evidence type="ECO:0000256" key="3">
    <source>
        <dbReference type="PIRSR" id="PIRSR640198-2"/>
    </source>
</evidence>
<evidence type="ECO:0000256" key="1">
    <source>
        <dbReference type="PIRSR" id="PIRSR038925-1"/>
    </source>
</evidence>
<dbReference type="Pfam" id="PF13784">
    <property type="entry name" value="Fic_N"/>
    <property type="match status" value="1"/>
</dbReference>
<gene>
    <name evidence="5" type="ORF">HNQ88_005022</name>
</gene>
<feature type="binding site" evidence="3">
    <location>
        <begin position="238"/>
        <end position="239"/>
    </location>
    <ligand>
        <name>ATP</name>
        <dbReference type="ChEBI" id="CHEBI:30616"/>
    </ligand>
</feature>
<dbReference type="InterPro" id="IPR025758">
    <property type="entry name" value="Fic/DOC_N"/>
</dbReference>
<keyword evidence="1" id="KW-0547">Nucleotide-binding</keyword>
<dbReference type="SUPFAM" id="SSF46785">
    <property type="entry name" value="Winged helix' DNA-binding domain"/>
    <property type="match status" value="1"/>
</dbReference>
<feature type="binding site" evidence="1">
    <location>
        <position position="238"/>
    </location>
    <ligand>
        <name>ATP</name>
        <dbReference type="ChEBI" id="CHEBI:30616"/>
    </ligand>
</feature>
<dbReference type="Gene3D" id="1.10.3290.10">
    <property type="entry name" value="Fido-like domain"/>
    <property type="match status" value="1"/>
</dbReference>
<keyword evidence="1" id="KW-0067">ATP-binding</keyword>
<dbReference type="InterPro" id="IPR036597">
    <property type="entry name" value="Fido-like_dom_sf"/>
</dbReference>
<organism evidence="5 6">
    <name type="scientific">Aureibacter tunicatorum</name>
    <dbReference type="NCBI Taxonomy" id="866807"/>
    <lineage>
        <taxon>Bacteria</taxon>
        <taxon>Pseudomonadati</taxon>
        <taxon>Bacteroidota</taxon>
        <taxon>Cytophagia</taxon>
        <taxon>Cytophagales</taxon>
        <taxon>Persicobacteraceae</taxon>
        <taxon>Aureibacter</taxon>
    </lineage>
</organism>
<feature type="binding site" evidence="1">
    <location>
        <position position="196"/>
    </location>
    <ligand>
        <name>ATP</name>
        <dbReference type="ChEBI" id="CHEBI:30616"/>
    </ligand>
</feature>
<dbReference type="SUPFAM" id="SSF140931">
    <property type="entry name" value="Fic-like"/>
    <property type="match status" value="1"/>
</dbReference>
<keyword evidence="6" id="KW-1185">Reference proteome</keyword>
<dbReference type="InterPro" id="IPR040198">
    <property type="entry name" value="Fido_containing"/>
</dbReference>
<dbReference type="Pfam" id="PF21248">
    <property type="entry name" value="SoFic-like_C"/>
    <property type="match status" value="1"/>
</dbReference>
<dbReference type="InterPro" id="IPR048770">
    <property type="entry name" value="SoFic-like_C"/>
</dbReference>
<dbReference type="InterPro" id="IPR036390">
    <property type="entry name" value="WH_DNA-bd_sf"/>
</dbReference>
<proteinExistence type="predicted"/>
<sequence>MGKLNTKWQPMNLPYQEIKESMKVYKALIPAHRALAELKASSRNIPNEEILINTLSIQEAKDSSEVENIVTTHDDIFKESLNIDSYVNASSKEVENYISALKRGYAIINEYGMLTSNHIVEIQSVLEKNKAGFRSVPGTSLKNQKTGEIIYEPPQHPDIIKDLMANLEQFINDEEMSDYDPIIKMAIIHFQFESIHPFYDGNGRTGRIINVLYLVLSGLLEMPILYLSRYVIQNKDQYYKAIQEVRDKGKWEEWLMYMTKAVEETSKESLRLINLIDKEMHMMKNLLREKYKKMYSHEFLNHLFKHPYTKIEFLEKELGITRPTASGYLNKLAKDGILEKKSMGKSFYFINKSLVRVLSK</sequence>
<dbReference type="GO" id="GO:0005524">
    <property type="term" value="F:ATP binding"/>
    <property type="evidence" value="ECO:0007669"/>
    <property type="project" value="UniProtKB-KW"/>
</dbReference>
<feature type="active site" evidence="2">
    <location>
        <position position="196"/>
    </location>
</feature>
<dbReference type="EMBL" id="JAVDQD010000014">
    <property type="protein sequence ID" value="MDR6241935.1"/>
    <property type="molecule type" value="Genomic_DNA"/>
</dbReference>
<comment type="caution">
    <text evidence="5">The sequence shown here is derived from an EMBL/GenBank/DDBJ whole genome shotgun (WGS) entry which is preliminary data.</text>
</comment>